<keyword evidence="1 4" id="KW-0285">Flavoprotein</keyword>
<feature type="transmembrane region" description="Helical" evidence="5">
    <location>
        <begin position="77"/>
        <end position="97"/>
    </location>
</feature>
<evidence type="ECO:0000256" key="3">
    <source>
        <dbReference type="ARBA" id="ARBA00023002"/>
    </source>
</evidence>
<protein>
    <recommendedName>
        <fullName evidence="4">Flavin-containing monooxygenase</fullName>
        <ecNumber evidence="4">1.-.-.-</ecNumber>
    </recommendedName>
</protein>
<sequence>MDELAELNGCLTNIGQMLMRDPVLVIKCLFGPCTPYQFRLEGPGKWVGARQAILTQWDRTWQPMRTRPLDIKQDEPYNLYVKLAVALVILYIVWGILL</sequence>
<evidence type="ECO:0000256" key="1">
    <source>
        <dbReference type="ARBA" id="ARBA00022630"/>
    </source>
</evidence>
<organism evidence="6 7">
    <name type="scientific">Mizuhopecten yessoensis</name>
    <name type="common">Japanese scallop</name>
    <name type="synonym">Patinopecten yessoensis</name>
    <dbReference type="NCBI Taxonomy" id="6573"/>
    <lineage>
        <taxon>Eukaryota</taxon>
        <taxon>Metazoa</taxon>
        <taxon>Spiralia</taxon>
        <taxon>Lophotrochozoa</taxon>
        <taxon>Mollusca</taxon>
        <taxon>Bivalvia</taxon>
        <taxon>Autobranchia</taxon>
        <taxon>Pteriomorphia</taxon>
        <taxon>Pectinida</taxon>
        <taxon>Pectinoidea</taxon>
        <taxon>Pectinidae</taxon>
        <taxon>Mizuhopecten</taxon>
    </lineage>
</organism>
<evidence type="ECO:0000313" key="6">
    <source>
        <dbReference type="EMBL" id="OWF37481.1"/>
    </source>
</evidence>
<comment type="similarity">
    <text evidence="4">Belongs to the FMO family.</text>
</comment>
<proteinExistence type="inferred from homology"/>
<dbReference type="InterPro" id="IPR020946">
    <property type="entry name" value="Flavin_mOase-like"/>
</dbReference>
<gene>
    <name evidence="6" type="ORF">KP79_PYT04679</name>
</gene>
<comment type="caution">
    <text evidence="6">The sequence shown here is derived from an EMBL/GenBank/DDBJ whole genome shotgun (WGS) entry which is preliminary data.</text>
</comment>
<evidence type="ECO:0000256" key="2">
    <source>
        <dbReference type="ARBA" id="ARBA00022827"/>
    </source>
</evidence>
<keyword evidence="5" id="KW-0472">Membrane</keyword>
<evidence type="ECO:0000256" key="4">
    <source>
        <dbReference type="RuleBase" id="RU361177"/>
    </source>
</evidence>
<keyword evidence="5" id="KW-1133">Transmembrane helix</keyword>
<comment type="cofactor">
    <cofactor evidence="4">
        <name>FAD</name>
        <dbReference type="ChEBI" id="CHEBI:57692"/>
    </cofactor>
</comment>
<dbReference type="EMBL" id="NEDP02005589">
    <property type="protein sequence ID" value="OWF37481.1"/>
    <property type="molecule type" value="Genomic_DNA"/>
</dbReference>
<dbReference type="GO" id="GO:0050660">
    <property type="term" value="F:flavin adenine dinucleotide binding"/>
    <property type="evidence" value="ECO:0007669"/>
    <property type="project" value="InterPro"/>
</dbReference>
<dbReference type="GO" id="GO:0004499">
    <property type="term" value="F:N,N-dimethylaniline monooxygenase activity"/>
    <property type="evidence" value="ECO:0007669"/>
    <property type="project" value="InterPro"/>
</dbReference>
<dbReference type="EC" id="1.-.-.-" evidence="4"/>
<keyword evidence="2 4" id="KW-0274">FAD</keyword>
<accession>A0A210PLX3</accession>
<dbReference type="Proteomes" id="UP000242188">
    <property type="component" value="Unassembled WGS sequence"/>
</dbReference>
<name>A0A210PLX3_MIZYE</name>
<dbReference type="GO" id="GO:0050661">
    <property type="term" value="F:NADP binding"/>
    <property type="evidence" value="ECO:0007669"/>
    <property type="project" value="InterPro"/>
</dbReference>
<keyword evidence="3 4" id="KW-0560">Oxidoreductase</keyword>
<evidence type="ECO:0000313" key="7">
    <source>
        <dbReference type="Proteomes" id="UP000242188"/>
    </source>
</evidence>
<dbReference type="OrthoDB" id="66881at2759"/>
<keyword evidence="7" id="KW-1185">Reference proteome</keyword>
<evidence type="ECO:0000256" key="5">
    <source>
        <dbReference type="SAM" id="Phobius"/>
    </source>
</evidence>
<reference evidence="6 7" key="1">
    <citation type="journal article" date="2017" name="Nat. Ecol. Evol.">
        <title>Scallop genome provides insights into evolution of bilaterian karyotype and development.</title>
        <authorList>
            <person name="Wang S."/>
            <person name="Zhang J."/>
            <person name="Jiao W."/>
            <person name="Li J."/>
            <person name="Xun X."/>
            <person name="Sun Y."/>
            <person name="Guo X."/>
            <person name="Huan P."/>
            <person name="Dong B."/>
            <person name="Zhang L."/>
            <person name="Hu X."/>
            <person name="Sun X."/>
            <person name="Wang J."/>
            <person name="Zhao C."/>
            <person name="Wang Y."/>
            <person name="Wang D."/>
            <person name="Huang X."/>
            <person name="Wang R."/>
            <person name="Lv J."/>
            <person name="Li Y."/>
            <person name="Zhang Z."/>
            <person name="Liu B."/>
            <person name="Lu W."/>
            <person name="Hui Y."/>
            <person name="Liang J."/>
            <person name="Zhou Z."/>
            <person name="Hou R."/>
            <person name="Li X."/>
            <person name="Liu Y."/>
            <person name="Li H."/>
            <person name="Ning X."/>
            <person name="Lin Y."/>
            <person name="Zhao L."/>
            <person name="Xing Q."/>
            <person name="Dou J."/>
            <person name="Li Y."/>
            <person name="Mao J."/>
            <person name="Guo H."/>
            <person name="Dou H."/>
            <person name="Li T."/>
            <person name="Mu C."/>
            <person name="Jiang W."/>
            <person name="Fu Q."/>
            <person name="Fu X."/>
            <person name="Miao Y."/>
            <person name="Liu J."/>
            <person name="Yu Q."/>
            <person name="Li R."/>
            <person name="Liao H."/>
            <person name="Li X."/>
            <person name="Kong Y."/>
            <person name="Jiang Z."/>
            <person name="Chourrout D."/>
            <person name="Li R."/>
            <person name="Bao Z."/>
        </authorList>
    </citation>
    <scope>NUCLEOTIDE SEQUENCE [LARGE SCALE GENOMIC DNA]</scope>
    <source>
        <strain evidence="6 7">PY_sf001</strain>
    </source>
</reference>
<dbReference type="AlphaFoldDB" id="A0A210PLX3"/>
<dbReference type="Pfam" id="PF00743">
    <property type="entry name" value="FMO-like"/>
    <property type="match status" value="1"/>
</dbReference>
<keyword evidence="4 6" id="KW-0503">Monooxygenase</keyword>
<keyword evidence="5" id="KW-0812">Transmembrane</keyword>